<organism evidence="4">
    <name type="scientific">Anisakis simplex</name>
    <name type="common">Herring worm</name>
    <dbReference type="NCBI Taxonomy" id="6269"/>
    <lineage>
        <taxon>Eukaryota</taxon>
        <taxon>Metazoa</taxon>
        <taxon>Ecdysozoa</taxon>
        <taxon>Nematoda</taxon>
        <taxon>Chromadorea</taxon>
        <taxon>Rhabditida</taxon>
        <taxon>Spirurina</taxon>
        <taxon>Ascaridomorpha</taxon>
        <taxon>Ascaridoidea</taxon>
        <taxon>Anisakidae</taxon>
        <taxon>Anisakis</taxon>
        <taxon>Anisakis simplex complex</taxon>
    </lineage>
</organism>
<evidence type="ECO:0000256" key="1">
    <source>
        <dbReference type="SAM" id="MobiDB-lite"/>
    </source>
</evidence>
<gene>
    <name evidence="2" type="ORF">ASIM_LOCUS14634</name>
</gene>
<keyword evidence="3" id="KW-1185">Reference proteome</keyword>
<feature type="region of interest" description="Disordered" evidence="1">
    <location>
        <begin position="368"/>
        <end position="403"/>
    </location>
</feature>
<evidence type="ECO:0000313" key="4">
    <source>
        <dbReference type="WBParaSite" id="ASIM_0001522401-mRNA-1"/>
    </source>
</evidence>
<evidence type="ECO:0000313" key="2">
    <source>
        <dbReference type="EMBL" id="VDK52963.1"/>
    </source>
</evidence>
<dbReference type="AlphaFoldDB" id="A0A0M3K2R1"/>
<feature type="compositionally biased region" description="Polar residues" evidence="1">
    <location>
        <begin position="201"/>
        <end position="236"/>
    </location>
</feature>
<dbReference type="Proteomes" id="UP000267096">
    <property type="component" value="Unassembled WGS sequence"/>
</dbReference>
<dbReference type="EMBL" id="UYRR01031852">
    <property type="protein sequence ID" value="VDK52963.1"/>
    <property type="molecule type" value="Genomic_DNA"/>
</dbReference>
<accession>A0A0M3K2R1</accession>
<feature type="region of interest" description="Disordered" evidence="1">
    <location>
        <begin position="158"/>
        <end position="244"/>
    </location>
</feature>
<dbReference type="WBParaSite" id="ASIM_0001522401-mRNA-1">
    <property type="protein sequence ID" value="ASIM_0001522401-mRNA-1"/>
    <property type="gene ID" value="ASIM_0001522401"/>
</dbReference>
<sequence length="450" mass="49544">MEGQTGVKRARSDEDPRLAPFEGLLRARGVTGIPCETLLQVLTILQIIPADLRFEDYIWATWQVMARHAGPLSGARIREMERTGVIPDKVLDALCRMEEVLLVVHPLKSGAPVRAYGKPGKKVVEAAECCGSYAVLDVPAVTPPATATIKYGRTLNRPIPAHGRKRHASEPTFTPLPTINEEEEPLPGPSSRPDFPAGPAITSSPTTNTAAADNNSLLTITSNSPSTSHDSTNSPAHCTYNFRHPRREASPLTIRLNPRFEAANISNLPTQHAAELVNTIPAPYKVVNNKVFCQLSGCARRATPFSTVAAWKIHVRRAKCHETNSTLRNIFYIFKIDRHLFTLGLFPYSELFSVLYMVRAHRHRARGPLGEANNNTHGRTPRREVCGGAEEGGGREDGYRRAPPGARPRYILYRGPWSDLGGGSWSGRRKEAKENHVTEQLTIVGSNNIV</sequence>
<name>A0A0M3K2R1_ANISI</name>
<protein>
    <submittedName>
        <fullName evidence="4">C2H2-type domain-containing protein</fullName>
    </submittedName>
</protein>
<reference evidence="4" key="1">
    <citation type="submission" date="2017-02" db="UniProtKB">
        <authorList>
            <consortium name="WormBaseParasite"/>
        </authorList>
    </citation>
    <scope>IDENTIFICATION</scope>
</reference>
<proteinExistence type="predicted"/>
<evidence type="ECO:0000313" key="3">
    <source>
        <dbReference type="Proteomes" id="UP000267096"/>
    </source>
</evidence>
<reference evidence="2 3" key="2">
    <citation type="submission" date="2018-11" db="EMBL/GenBank/DDBJ databases">
        <authorList>
            <consortium name="Pathogen Informatics"/>
        </authorList>
    </citation>
    <scope>NUCLEOTIDE SEQUENCE [LARGE SCALE GENOMIC DNA]</scope>
</reference>